<dbReference type="EMBL" id="KI392510">
    <property type="protein sequence ID" value="ERN15096.1"/>
    <property type="molecule type" value="Genomic_DNA"/>
</dbReference>
<dbReference type="GO" id="GO:0000139">
    <property type="term" value="C:Golgi membrane"/>
    <property type="evidence" value="ECO:0007669"/>
    <property type="project" value="UniProtKB-SubCell"/>
</dbReference>
<dbReference type="PANTHER" id="PTHR11062:SF59">
    <property type="entry name" value="EXOSTOSIN FAMILY PROTEIN"/>
    <property type="match status" value="1"/>
</dbReference>
<dbReference type="InterPro" id="IPR040911">
    <property type="entry name" value="Exostosin_GT47"/>
</dbReference>
<dbReference type="PANTHER" id="PTHR11062">
    <property type="entry name" value="EXOSTOSIN HEPARAN SULFATE GLYCOSYLTRANSFERASE -RELATED"/>
    <property type="match status" value="1"/>
</dbReference>
<evidence type="ECO:0000256" key="4">
    <source>
        <dbReference type="ARBA" id="ARBA00022968"/>
    </source>
</evidence>
<feature type="domain" description="Exostosin GT47" evidence="6">
    <location>
        <begin position="7"/>
        <end position="155"/>
    </location>
</feature>
<dbReference type="AlphaFoldDB" id="U5CPL0"/>
<evidence type="ECO:0000313" key="7">
    <source>
        <dbReference type="EMBL" id="ERN15096.1"/>
    </source>
</evidence>
<accession>U5CPL0</accession>
<comment type="similarity">
    <text evidence="2">Belongs to the glycosyltransferase 47 family.</text>
</comment>
<dbReference type="OMA" id="LCNANTP"/>
<keyword evidence="3" id="KW-0808">Transferase</keyword>
<proteinExistence type="inferred from homology"/>
<evidence type="ECO:0000259" key="6">
    <source>
        <dbReference type="Pfam" id="PF03016"/>
    </source>
</evidence>
<name>U5CPL0_AMBTC</name>
<protein>
    <recommendedName>
        <fullName evidence="6">Exostosin GT47 domain-containing protein</fullName>
    </recommendedName>
</protein>
<dbReference type="eggNOG" id="KOG1021">
    <property type="taxonomic scope" value="Eukaryota"/>
</dbReference>
<comment type="subcellular location">
    <subcellularLocation>
        <location evidence="1">Golgi apparatus membrane</location>
        <topology evidence="1">Single-pass type II membrane protein</topology>
    </subcellularLocation>
</comment>
<dbReference type="Gramene" id="ERN15096">
    <property type="protein sequence ID" value="ERN15096"/>
    <property type="gene ID" value="AMTR_s00056p00069610"/>
</dbReference>
<dbReference type="InterPro" id="IPR004263">
    <property type="entry name" value="Exostosin"/>
</dbReference>
<reference evidence="8" key="1">
    <citation type="journal article" date="2013" name="Science">
        <title>The Amborella genome and the evolution of flowering plants.</title>
        <authorList>
            <consortium name="Amborella Genome Project"/>
        </authorList>
    </citation>
    <scope>NUCLEOTIDE SEQUENCE [LARGE SCALE GENOMIC DNA]</scope>
</reference>
<dbReference type="Proteomes" id="UP000017836">
    <property type="component" value="Unassembled WGS sequence"/>
</dbReference>
<keyword evidence="3" id="KW-0328">Glycosyltransferase</keyword>
<keyword evidence="5" id="KW-0333">Golgi apparatus</keyword>
<keyword evidence="8" id="KW-1185">Reference proteome</keyword>
<sequence length="205" mass="24285">MRSTYLREIFKVGKDITLPEVYVRVKNPVAYVGGKPVSQRPILAFFAGQMHGKVRPILLKYWENKDPDMKILGPKFYGIGKKGPYIEYMKLSKYCICPKGYEVNSPRVMEAIYFECVPVIISDNFVLPFDNILNWKAFSVVILERDIPRLKEILLSISEKRYLTMQARVKRVQKHFLWHNKPVKYDLFHMILHSIWHNRIHNMRL</sequence>
<dbReference type="HOGENOM" id="CLU_025166_2_0_1"/>
<gene>
    <name evidence="7" type="ORF">AMTR_s00056p00069610</name>
</gene>
<keyword evidence="4" id="KW-0735">Signal-anchor</keyword>
<evidence type="ECO:0000256" key="3">
    <source>
        <dbReference type="ARBA" id="ARBA00022676"/>
    </source>
</evidence>
<keyword evidence="4" id="KW-0812">Transmembrane</keyword>
<evidence type="ECO:0000256" key="1">
    <source>
        <dbReference type="ARBA" id="ARBA00004323"/>
    </source>
</evidence>
<evidence type="ECO:0000313" key="8">
    <source>
        <dbReference type="Proteomes" id="UP000017836"/>
    </source>
</evidence>
<dbReference type="GO" id="GO:0016757">
    <property type="term" value="F:glycosyltransferase activity"/>
    <property type="evidence" value="ECO:0007669"/>
    <property type="project" value="UniProtKB-KW"/>
</dbReference>
<evidence type="ECO:0000256" key="5">
    <source>
        <dbReference type="ARBA" id="ARBA00023034"/>
    </source>
</evidence>
<organism evidence="7 8">
    <name type="scientific">Amborella trichopoda</name>
    <dbReference type="NCBI Taxonomy" id="13333"/>
    <lineage>
        <taxon>Eukaryota</taxon>
        <taxon>Viridiplantae</taxon>
        <taxon>Streptophyta</taxon>
        <taxon>Embryophyta</taxon>
        <taxon>Tracheophyta</taxon>
        <taxon>Spermatophyta</taxon>
        <taxon>Magnoliopsida</taxon>
        <taxon>Amborellales</taxon>
        <taxon>Amborellaceae</taxon>
        <taxon>Amborella</taxon>
    </lineage>
</organism>
<evidence type="ECO:0000256" key="2">
    <source>
        <dbReference type="ARBA" id="ARBA00010271"/>
    </source>
</evidence>
<dbReference type="Pfam" id="PF03016">
    <property type="entry name" value="Exostosin_GT47"/>
    <property type="match status" value="1"/>
</dbReference>